<dbReference type="GO" id="GO:0008199">
    <property type="term" value="F:ferric iron binding"/>
    <property type="evidence" value="ECO:0007669"/>
    <property type="project" value="InterPro"/>
</dbReference>
<dbReference type="GO" id="GO:0008198">
    <property type="term" value="F:ferrous iron binding"/>
    <property type="evidence" value="ECO:0007669"/>
    <property type="project" value="TreeGrafter"/>
</dbReference>
<dbReference type="PANTHER" id="PTHR16821">
    <property type="entry name" value="FRATAXIN"/>
    <property type="match status" value="1"/>
</dbReference>
<dbReference type="AlphaFoldDB" id="A0A3B1BBQ6"/>
<gene>
    <name evidence="4" type="ORF">MNBD_GAMMA24-2149</name>
</gene>
<dbReference type="PROSITE" id="PS01344">
    <property type="entry name" value="FRATAXIN_1"/>
    <property type="match status" value="1"/>
</dbReference>
<dbReference type="GO" id="GO:0016226">
    <property type="term" value="P:iron-sulfur cluster assembly"/>
    <property type="evidence" value="ECO:0007669"/>
    <property type="project" value="InterPro"/>
</dbReference>
<evidence type="ECO:0008006" key="5">
    <source>
        <dbReference type="Google" id="ProtNLM"/>
    </source>
</evidence>
<dbReference type="GO" id="GO:0005829">
    <property type="term" value="C:cytosol"/>
    <property type="evidence" value="ECO:0007669"/>
    <property type="project" value="TreeGrafter"/>
</dbReference>
<sequence>MDESEFNQKADELLTAIEDAIDKIIDENDLDIDFENSGGILSLGFEDNSKIIINRQAPLRQIWVATRSGGFHFDFDPERNQWREEKNGTELFAELGRHCSTNTGEQVVLRA</sequence>
<evidence type="ECO:0000256" key="2">
    <source>
        <dbReference type="ARBA" id="ARBA00022723"/>
    </source>
</evidence>
<dbReference type="EMBL" id="UOFZ01000120">
    <property type="protein sequence ID" value="VAX13512.1"/>
    <property type="molecule type" value="Genomic_DNA"/>
</dbReference>
<reference evidence="4" key="1">
    <citation type="submission" date="2018-06" db="EMBL/GenBank/DDBJ databases">
        <authorList>
            <person name="Zhirakovskaya E."/>
        </authorList>
    </citation>
    <scope>NUCLEOTIDE SEQUENCE</scope>
</reference>
<dbReference type="PRINTS" id="PR00904">
    <property type="entry name" value="FRATAXIN"/>
</dbReference>
<accession>A0A3B1BBQ6</accession>
<comment type="similarity">
    <text evidence="1">Belongs to the frataxin family.</text>
</comment>
<dbReference type="Pfam" id="PF01491">
    <property type="entry name" value="Frataxin_Cyay"/>
    <property type="match status" value="1"/>
</dbReference>
<dbReference type="HAMAP" id="MF_00142">
    <property type="entry name" value="CyaY"/>
    <property type="match status" value="1"/>
</dbReference>
<dbReference type="Gene3D" id="3.30.920.10">
    <property type="entry name" value="Frataxin/CyaY"/>
    <property type="match status" value="1"/>
</dbReference>
<organism evidence="4">
    <name type="scientific">hydrothermal vent metagenome</name>
    <dbReference type="NCBI Taxonomy" id="652676"/>
    <lineage>
        <taxon>unclassified sequences</taxon>
        <taxon>metagenomes</taxon>
        <taxon>ecological metagenomes</taxon>
    </lineage>
</organism>
<dbReference type="NCBIfam" id="TIGR03421">
    <property type="entry name" value="FeS_CyaY"/>
    <property type="match status" value="1"/>
</dbReference>
<name>A0A3B1BBQ6_9ZZZZ</name>
<evidence type="ECO:0000313" key="4">
    <source>
        <dbReference type="EMBL" id="VAX13512.1"/>
    </source>
</evidence>
<dbReference type="PROSITE" id="PS50810">
    <property type="entry name" value="FRATAXIN_2"/>
    <property type="match status" value="1"/>
</dbReference>
<proteinExistence type="inferred from homology"/>
<evidence type="ECO:0000256" key="3">
    <source>
        <dbReference type="ARBA" id="ARBA00023004"/>
    </source>
</evidence>
<evidence type="ECO:0000256" key="1">
    <source>
        <dbReference type="ARBA" id="ARBA00008183"/>
    </source>
</evidence>
<dbReference type="SUPFAM" id="SSF55387">
    <property type="entry name" value="Frataxin/Nqo15-like"/>
    <property type="match status" value="1"/>
</dbReference>
<dbReference type="PANTHER" id="PTHR16821:SF2">
    <property type="entry name" value="FRATAXIN, MITOCHONDRIAL"/>
    <property type="match status" value="1"/>
</dbReference>
<dbReference type="InterPro" id="IPR020895">
    <property type="entry name" value="Frataxin_CS"/>
</dbReference>
<dbReference type="InterPro" id="IPR036524">
    <property type="entry name" value="Frataxin/CyaY_sf"/>
</dbReference>
<dbReference type="SMART" id="SM01219">
    <property type="entry name" value="Frataxin_Cyay"/>
    <property type="match status" value="1"/>
</dbReference>
<keyword evidence="3" id="KW-0408">Iron</keyword>
<dbReference type="InterPro" id="IPR002908">
    <property type="entry name" value="Frataxin/CyaY"/>
</dbReference>
<keyword evidence="2" id="KW-0479">Metal-binding</keyword>
<protein>
    <recommendedName>
        <fullName evidence="5">Iron-sulfur cluster assembly protein CyaY</fullName>
    </recommendedName>
</protein>
<dbReference type="InterPro" id="IPR047584">
    <property type="entry name" value="CyaY"/>
</dbReference>